<dbReference type="eggNOG" id="COG1776">
    <property type="taxonomic scope" value="Bacteria"/>
</dbReference>
<dbReference type="AlphaFoldDB" id="E4TZX3"/>
<dbReference type="SUPFAM" id="SSF103039">
    <property type="entry name" value="CheC-like"/>
    <property type="match status" value="1"/>
</dbReference>
<organism evidence="3 4">
    <name type="scientific">Sulfuricurvum kujiense (strain ATCC BAA-921 / DSM 16994 / JCM 11577 / YK-1)</name>
    <dbReference type="NCBI Taxonomy" id="709032"/>
    <lineage>
        <taxon>Bacteria</taxon>
        <taxon>Pseudomonadati</taxon>
        <taxon>Campylobacterota</taxon>
        <taxon>Epsilonproteobacteria</taxon>
        <taxon>Campylobacterales</taxon>
        <taxon>Sulfurimonadaceae</taxon>
        <taxon>Sulfuricurvum</taxon>
    </lineage>
</organism>
<evidence type="ECO:0000313" key="4">
    <source>
        <dbReference type="Proteomes" id="UP000008721"/>
    </source>
</evidence>
<dbReference type="InterPro" id="IPR028051">
    <property type="entry name" value="CheX-like_dom"/>
</dbReference>
<dbReference type="HOGENOM" id="CLU_087860_1_0_7"/>
<sequence>MQQNGFTDDHLDMLRELMNIAMGNATASIADLLEAFGKMHIPQILISDMEGLASYIQQTISDDQRNYVTKQLFGGMFSGEFLFVISEESALHLGHHLYDVDNPSDGDILDAVIELTNILSATIISRLTEELNTKVQFFVPSTELIDGNALISQEDIMNYHRIIIISTQMEFEHQNINGHIFILTKDGMIESLKALIDRKLEELYA</sequence>
<keyword evidence="4" id="KW-1185">Reference proteome</keyword>
<dbReference type="Gene3D" id="3.40.1550.10">
    <property type="entry name" value="CheC-like"/>
    <property type="match status" value="1"/>
</dbReference>
<dbReference type="Pfam" id="PF13690">
    <property type="entry name" value="CheX"/>
    <property type="match status" value="1"/>
</dbReference>
<evidence type="ECO:0000259" key="2">
    <source>
        <dbReference type="Pfam" id="PF13690"/>
    </source>
</evidence>
<evidence type="ECO:0000256" key="1">
    <source>
        <dbReference type="ARBA" id="ARBA00022500"/>
    </source>
</evidence>
<reference evidence="3 4" key="1">
    <citation type="journal article" date="2012" name="Stand. Genomic Sci.">
        <title>Complete genome sequence of the sulfur compounds oxidizing chemolithoautotroph Sulfuricurvum kujiense type strain (YK-1(T)).</title>
        <authorList>
            <person name="Han C."/>
            <person name="Kotsyurbenko O."/>
            <person name="Chertkov O."/>
            <person name="Held B."/>
            <person name="Lapidus A."/>
            <person name="Nolan M."/>
            <person name="Lucas S."/>
            <person name="Hammon N."/>
            <person name="Deshpande S."/>
            <person name="Cheng J.F."/>
            <person name="Tapia R."/>
            <person name="Goodwin L.A."/>
            <person name="Pitluck S."/>
            <person name="Liolios K."/>
            <person name="Pagani I."/>
            <person name="Ivanova N."/>
            <person name="Mavromatis K."/>
            <person name="Mikhailova N."/>
            <person name="Pati A."/>
            <person name="Chen A."/>
            <person name="Palaniappan K."/>
            <person name="Land M."/>
            <person name="Hauser L."/>
            <person name="Chang Y.J."/>
            <person name="Jeffries C.D."/>
            <person name="Brambilla E.M."/>
            <person name="Rohde M."/>
            <person name="Spring S."/>
            <person name="Sikorski J."/>
            <person name="Goker M."/>
            <person name="Woyke T."/>
            <person name="Bristow J."/>
            <person name="Eisen J.A."/>
            <person name="Markowitz V."/>
            <person name="Hugenholtz P."/>
            <person name="Kyrpides N.C."/>
            <person name="Klenk H.P."/>
            <person name="Detter J.C."/>
        </authorList>
    </citation>
    <scope>NUCLEOTIDE SEQUENCE [LARGE SCALE GENOMIC DNA]</scope>
    <source>
        <strain evidence="4">ATCC BAA-921 / DSM 16994 / JCM 11577 / YK-1</strain>
    </source>
</reference>
<dbReference type="Proteomes" id="UP000008721">
    <property type="component" value="Chromosome"/>
</dbReference>
<evidence type="ECO:0000313" key="3">
    <source>
        <dbReference type="EMBL" id="ADR33138.1"/>
    </source>
</evidence>
<name>E4TZX3_SULKY</name>
<accession>E4TZX3</accession>
<dbReference type="GO" id="GO:0006935">
    <property type="term" value="P:chemotaxis"/>
    <property type="evidence" value="ECO:0007669"/>
    <property type="project" value="UniProtKB-KW"/>
</dbReference>
<dbReference type="RefSeq" id="WP_013459335.1">
    <property type="nucleotide sequence ID" value="NC_014762.1"/>
</dbReference>
<dbReference type="InterPro" id="IPR028976">
    <property type="entry name" value="CheC-like_sf"/>
</dbReference>
<feature type="domain" description="Chemotaxis phosphatase CheX-like" evidence="2">
    <location>
        <begin position="73"/>
        <end position="142"/>
    </location>
</feature>
<protein>
    <submittedName>
        <fullName evidence="3">CheC, inhibitor of MCP methylation</fullName>
    </submittedName>
</protein>
<dbReference type="STRING" id="709032.Sulku_0471"/>
<dbReference type="OrthoDB" id="5338923at2"/>
<proteinExistence type="predicted"/>
<dbReference type="CDD" id="cd17910">
    <property type="entry name" value="CheC_ClassII"/>
    <property type="match status" value="1"/>
</dbReference>
<dbReference type="KEGG" id="sku:Sulku_0471"/>
<gene>
    <name evidence="3" type="ordered locus">Sulku_0471</name>
</gene>
<dbReference type="PANTHER" id="PTHR43484:SF1">
    <property type="entry name" value="FLAGELLAR MOTOR SWITCH PROTEIN FLIN"/>
    <property type="match status" value="1"/>
</dbReference>
<dbReference type="EMBL" id="CP002355">
    <property type="protein sequence ID" value="ADR33138.1"/>
    <property type="molecule type" value="Genomic_DNA"/>
</dbReference>
<keyword evidence="1" id="KW-0145">Chemotaxis</keyword>
<dbReference type="PANTHER" id="PTHR43484">
    <property type="match status" value="1"/>
</dbReference>
<dbReference type="InterPro" id="IPR051469">
    <property type="entry name" value="FliN/MopA/SpaO"/>
</dbReference>